<feature type="compositionally biased region" description="Polar residues" evidence="1">
    <location>
        <begin position="454"/>
        <end position="473"/>
    </location>
</feature>
<sequence>MTRPRKLTLSMREFSHLVSESLDIANSSTASQSLIHQSTVVSENSEKPKSSTFQRIFARPSPSSPQLEESTEKPSEGVPDTPRKMGIAWPFSRSSPRKHRSVSGEASGSDVSNATGCIPSPEHTGALTVYKSLSSSSAVPLAAASTSSLGSLVPADERMFSGVSRDGLFSAEDDAEALSFRVAASSPITIIHPRGSPTRSGHYSAGPRSPLHLFFGNRSAASIVPSSNGGMVEPVMDISPESSLAGCTRESTDTSMTLTETEFSDDDPTPRATTFGALAMDPPSSGSLAQRRRSQALALIMPSRTCRTLSIRPAVGVSPHVPSEMYGSLTSTSSCLSSPTSSRPHSSSLTSMSTRSSSSVALRPRKRSSSPPKSPTTSATPSDTRTSKSASVSSLNSFPWGRARAGSRSMKSPPLPGPPPTGPLPAVPTPSSVPPVPPLPPLLKQKSFKIPSQLPISSPTRAAFSGTPSTSMAVATPPSPPGSLRLPSRLSWVGAGRAVVAPSSTLPSPPASPTKSPKGSKLSPPGSPSKTQTKRSGNLKRPTSIGVLEAADNAHVRRTKSILLLGSRSKSGASLCVPSSSPPKRVQIHVDANGDADSPPRKPRRKSSAAPANYSVNPGVEPAPSGPQLLVPRERRHSAPLLSRMASVDGASAEVCDWTLSLPFSTDVPGHKITPALPSPSSQRVELEAEPVPQDNDWTLCMPLKVRLDQKGAPTDESEECVSECTLAQTSETCMTQTQLPTPSPSPTPSTPLSLAGVLDEQRPSSPASLGPHAGGLNLDGGCGKRGSGWDVFGWFGPVSVPEDEHSPTEILLDNAYAESGSVWAGEDLAAPRRSDEVRISRRSHEAWGRNPSQDSSTTISTAETIFYSARSSLLVACDL</sequence>
<feature type="compositionally biased region" description="Low complexity" evidence="1">
    <location>
        <begin position="369"/>
        <end position="384"/>
    </location>
</feature>
<dbReference type="OrthoDB" id="2682180at2759"/>
<evidence type="ECO:0000313" key="2">
    <source>
        <dbReference type="EMBL" id="KIJ60561.1"/>
    </source>
</evidence>
<evidence type="ECO:0000256" key="1">
    <source>
        <dbReference type="SAM" id="MobiDB-lite"/>
    </source>
</evidence>
<feature type="compositionally biased region" description="Polar residues" evidence="1">
    <location>
        <begin position="26"/>
        <end position="43"/>
    </location>
</feature>
<name>A0A0C9WAK6_9AGAM</name>
<feature type="compositionally biased region" description="Low complexity" evidence="1">
    <location>
        <begin position="513"/>
        <end position="531"/>
    </location>
</feature>
<keyword evidence="3" id="KW-1185">Reference proteome</keyword>
<dbReference type="HOGENOM" id="CLU_327065_0_0_1"/>
<organism evidence="2 3">
    <name type="scientific">Hydnomerulius pinastri MD-312</name>
    <dbReference type="NCBI Taxonomy" id="994086"/>
    <lineage>
        <taxon>Eukaryota</taxon>
        <taxon>Fungi</taxon>
        <taxon>Dikarya</taxon>
        <taxon>Basidiomycota</taxon>
        <taxon>Agaricomycotina</taxon>
        <taxon>Agaricomycetes</taxon>
        <taxon>Agaricomycetidae</taxon>
        <taxon>Boletales</taxon>
        <taxon>Boletales incertae sedis</taxon>
        <taxon>Leucogyrophana</taxon>
    </lineage>
</organism>
<reference evidence="2 3" key="1">
    <citation type="submission" date="2014-04" db="EMBL/GenBank/DDBJ databases">
        <title>Evolutionary Origins and Diversification of the Mycorrhizal Mutualists.</title>
        <authorList>
            <consortium name="DOE Joint Genome Institute"/>
            <consortium name="Mycorrhizal Genomics Consortium"/>
            <person name="Kohler A."/>
            <person name="Kuo A."/>
            <person name="Nagy L.G."/>
            <person name="Floudas D."/>
            <person name="Copeland A."/>
            <person name="Barry K.W."/>
            <person name="Cichocki N."/>
            <person name="Veneault-Fourrey C."/>
            <person name="LaButti K."/>
            <person name="Lindquist E.A."/>
            <person name="Lipzen A."/>
            <person name="Lundell T."/>
            <person name="Morin E."/>
            <person name="Murat C."/>
            <person name="Riley R."/>
            <person name="Ohm R."/>
            <person name="Sun H."/>
            <person name="Tunlid A."/>
            <person name="Henrissat B."/>
            <person name="Grigoriev I.V."/>
            <person name="Hibbett D.S."/>
            <person name="Martin F."/>
        </authorList>
    </citation>
    <scope>NUCLEOTIDE SEQUENCE [LARGE SCALE GENOMIC DNA]</scope>
    <source>
        <strain evidence="2 3">MD-312</strain>
    </source>
</reference>
<feature type="compositionally biased region" description="Pro residues" evidence="1">
    <location>
        <begin position="413"/>
        <end position="441"/>
    </location>
</feature>
<protein>
    <submittedName>
        <fullName evidence="2">Uncharacterized protein</fullName>
    </submittedName>
</protein>
<feature type="region of interest" description="Disordered" evidence="1">
    <location>
        <begin position="500"/>
        <end position="553"/>
    </location>
</feature>
<feature type="region of interest" description="Disordered" evidence="1">
    <location>
        <begin position="326"/>
        <end position="488"/>
    </location>
</feature>
<feature type="compositionally biased region" description="Low complexity" evidence="1">
    <location>
        <begin position="328"/>
        <end position="359"/>
    </location>
</feature>
<dbReference type="AlphaFoldDB" id="A0A0C9WAK6"/>
<accession>A0A0C9WAK6</accession>
<feature type="compositionally biased region" description="Polar residues" evidence="1">
    <location>
        <begin position="104"/>
        <end position="115"/>
    </location>
</feature>
<feature type="region of interest" description="Disordered" evidence="1">
    <location>
        <begin position="258"/>
        <end position="292"/>
    </location>
</feature>
<feature type="region of interest" description="Disordered" evidence="1">
    <location>
        <begin position="26"/>
        <end position="115"/>
    </location>
</feature>
<feature type="region of interest" description="Disordered" evidence="1">
    <location>
        <begin position="736"/>
        <end position="774"/>
    </location>
</feature>
<evidence type="ECO:0000313" key="3">
    <source>
        <dbReference type="Proteomes" id="UP000053820"/>
    </source>
</evidence>
<proteinExistence type="predicted"/>
<dbReference type="Proteomes" id="UP000053820">
    <property type="component" value="Unassembled WGS sequence"/>
</dbReference>
<gene>
    <name evidence="2" type="ORF">HYDPIDRAFT_32189</name>
</gene>
<feature type="region of interest" description="Disordered" evidence="1">
    <location>
        <begin position="571"/>
        <end position="630"/>
    </location>
</feature>
<dbReference type="EMBL" id="KN839871">
    <property type="protein sequence ID" value="KIJ60561.1"/>
    <property type="molecule type" value="Genomic_DNA"/>
</dbReference>
<feature type="compositionally biased region" description="Polar residues" evidence="1">
    <location>
        <begin position="388"/>
        <end position="397"/>
    </location>
</feature>